<keyword evidence="1" id="KW-0547">Nucleotide-binding</keyword>
<protein>
    <submittedName>
        <fullName evidence="3">Transforming protein RhoA</fullName>
        <ecNumber evidence="3">3.6.5.2</ecNumber>
    </submittedName>
</protein>
<dbReference type="GO" id="GO:0003925">
    <property type="term" value="F:G protein activity"/>
    <property type="evidence" value="ECO:0007669"/>
    <property type="project" value="UniProtKB-EC"/>
</dbReference>
<dbReference type="EMBL" id="JARBJD010000029">
    <property type="protein sequence ID" value="KAK2959448.1"/>
    <property type="molecule type" value="Genomic_DNA"/>
</dbReference>
<evidence type="ECO:0000313" key="4">
    <source>
        <dbReference type="Proteomes" id="UP001281761"/>
    </source>
</evidence>
<dbReference type="InterPro" id="IPR001806">
    <property type="entry name" value="Small_GTPase"/>
</dbReference>
<keyword evidence="4" id="KW-1185">Reference proteome</keyword>
<evidence type="ECO:0000313" key="3">
    <source>
        <dbReference type="EMBL" id="KAK2959448.1"/>
    </source>
</evidence>
<dbReference type="PROSITE" id="PS51421">
    <property type="entry name" value="RAS"/>
    <property type="match status" value="1"/>
</dbReference>
<dbReference type="SMART" id="SM00174">
    <property type="entry name" value="RHO"/>
    <property type="match status" value="1"/>
</dbReference>
<gene>
    <name evidence="3" type="ORF">BLNAU_5497</name>
</gene>
<dbReference type="InterPro" id="IPR027417">
    <property type="entry name" value="P-loop_NTPase"/>
</dbReference>
<dbReference type="PROSITE" id="PS51420">
    <property type="entry name" value="RHO"/>
    <property type="match status" value="1"/>
</dbReference>
<dbReference type="Gene3D" id="3.40.50.300">
    <property type="entry name" value="P-loop containing nucleotide triphosphate hydrolases"/>
    <property type="match status" value="1"/>
</dbReference>
<keyword evidence="2" id="KW-0342">GTP-binding</keyword>
<evidence type="ECO:0000256" key="2">
    <source>
        <dbReference type="ARBA" id="ARBA00023134"/>
    </source>
</evidence>
<sequence>MFPLGKTSVLIFKDPSQASETYTPEVVDIFETSIAVDDKKIKLQLWDTAGPKDYDTLRPLSYSETDVFMILFSVINEESFKRIETKWIPEITPYSNDCPVVLVGTHSDARASPPDGATLVSKEQAEQLVEKLKLFGYVECSSTTKEGLPEVFEAAARAALQIVSSRGASAGDNNDKEESGCKAM</sequence>
<dbReference type="NCBIfam" id="TIGR00231">
    <property type="entry name" value="small_GTP"/>
    <property type="match status" value="1"/>
</dbReference>
<proteinExistence type="predicted"/>
<dbReference type="PANTHER" id="PTHR24072">
    <property type="entry name" value="RHO FAMILY GTPASE"/>
    <property type="match status" value="1"/>
</dbReference>
<dbReference type="Pfam" id="PF00071">
    <property type="entry name" value="Ras"/>
    <property type="match status" value="1"/>
</dbReference>
<comment type="caution">
    <text evidence="3">The sequence shown here is derived from an EMBL/GenBank/DDBJ whole genome shotgun (WGS) entry which is preliminary data.</text>
</comment>
<dbReference type="SUPFAM" id="SSF52540">
    <property type="entry name" value="P-loop containing nucleoside triphosphate hydrolases"/>
    <property type="match status" value="1"/>
</dbReference>
<dbReference type="SMART" id="SM00173">
    <property type="entry name" value="RAS"/>
    <property type="match status" value="1"/>
</dbReference>
<keyword evidence="3" id="KW-0378">Hydrolase</keyword>
<accession>A0ABQ9Y6V7</accession>
<organism evidence="3 4">
    <name type="scientific">Blattamonas nauphoetae</name>
    <dbReference type="NCBI Taxonomy" id="2049346"/>
    <lineage>
        <taxon>Eukaryota</taxon>
        <taxon>Metamonada</taxon>
        <taxon>Preaxostyla</taxon>
        <taxon>Oxymonadida</taxon>
        <taxon>Blattamonas</taxon>
    </lineage>
</organism>
<name>A0ABQ9Y6V7_9EUKA</name>
<dbReference type="EC" id="3.6.5.2" evidence="3"/>
<dbReference type="SMART" id="SM00175">
    <property type="entry name" value="RAB"/>
    <property type="match status" value="1"/>
</dbReference>
<dbReference type="Proteomes" id="UP001281761">
    <property type="component" value="Unassembled WGS sequence"/>
</dbReference>
<dbReference type="PRINTS" id="PR00449">
    <property type="entry name" value="RASTRNSFRMNG"/>
</dbReference>
<dbReference type="InterPro" id="IPR003578">
    <property type="entry name" value="Small_GTPase_Rho"/>
</dbReference>
<dbReference type="CDD" id="cd00157">
    <property type="entry name" value="Rho"/>
    <property type="match status" value="1"/>
</dbReference>
<reference evidence="3 4" key="1">
    <citation type="journal article" date="2022" name="bioRxiv">
        <title>Genomics of Preaxostyla Flagellates Illuminates Evolutionary Transitions and the Path Towards Mitochondrial Loss.</title>
        <authorList>
            <person name="Novak L.V.F."/>
            <person name="Treitli S.C."/>
            <person name="Pyrih J."/>
            <person name="Halakuc P."/>
            <person name="Pipaliya S.V."/>
            <person name="Vacek V."/>
            <person name="Brzon O."/>
            <person name="Soukal P."/>
            <person name="Eme L."/>
            <person name="Dacks J.B."/>
            <person name="Karnkowska A."/>
            <person name="Elias M."/>
            <person name="Hampl V."/>
        </authorList>
    </citation>
    <scope>NUCLEOTIDE SEQUENCE [LARGE SCALE GENOMIC DNA]</scope>
    <source>
        <strain evidence="3">NAU3</strain>
        <tissue evidence="3">Gut</tissue>
    </source>
</reference>
<evidence type="ECO:0000256" key="1">
    <source>
        <dbReference type="ARBA" id="ARBA00022741"/>
    </source>
</evidence>
<dbReference type="PROSITE" id="PS51419">
    <property type="entry name" value="RAB"/>
    <property type="match status" value="1"/>
</dbReference>
<dbReference type="InterPro" id="IPR005225">
    <property type="entry name" value="Small_GTP-bd"/>
</dbReference>